<dbReference type="Pfam" id="PF06733">
    <property type="entry name" value="DEAD_2"/>
    <property type="match status" value="1"/>
</dbReference>
<evidence type="ECO:0000259" key="6">
    <source>
        <dbReference type="SMART" id="SM00488"/>
    </source>
</evidence>
<dbReference type="GO" id="GO:0034085">
    <property type="term" value="P:establishment of sister chromatid cohesion"/>
    <property type="evidence" value="ECO:0007669"/>
    <property type="project" value="TreeGrafter"/>
</dbReference>
<dbReference type="GO" id="GO:0005634">
    <property type="term" value="C:nucleus"/>
    <property type="evidence" value="ECO:0007669"/>
    <property type="project" value="UniProtKB-SubCell"/>
</dbReference>
<dbReference type="EMBL" id="CDSF01000088">
    <property type="protein sequence ID" value="CEO98910.1"/>
    <property type="molecule type" value="Genomic_DNA"/>
</dbReference>
<dbReference type="InterPro" id="IPR010614">
    <property type="entry name" value="RAD3-like_helicase_DEAD"/>
</dbReference>
<evidence type="ECO:0000259" key="7">
    <source>
        <dbReference type="SMART" id="SM00491"/>
    </source>
</evidence>
<dbReference type="Pfam" id="PF13307">
    <property type="entry name" value="Helicase_C_2"/>
    <property type="match status" value="1"/>
</dbReference>
<reference evidence="9 11" key="2">
    <citation type="submission" date="2018-03" db="EMBL/GenBank/DDBJ databases">
        <authorList>
            <person name="Fogelqvist J."/>
        </authorList>
    </citation>
    <scope>NUCLEOTIDE SEQUENCE [LARGE SCALE GENOMIC DNA]</scope>
</reference>
<evidence type="ECO:0000256" key="4">
    <source>
        <dbReference type="ARBA" id="ARBA00023242"/>
    </source>
</evidence>
<organism evidence="8 10">
    <name type="scientific">Plasmodiophora brassicae</name>
    <name type="common">Clubroot disease agent</name>
    <dbReference type="NCBI Taxonomy" id="37360"/>
    <lineage>
        <taxon>Eukaryota</taxon>
        <taxon>Sar</taxon>
        <taxon>Rhizaria</taxon>
        <taxon>Endomyxa</taxon>
        <taxon>Phytomyxea</taxon>
        <taxon>Plasmodiophorida</taxon>
        <taxon>Plasmodiophoridae</taxon>
        <taxon>Plasmodiophora</taxon>
    </lineage>
</organism>
<evidence type="ECO:0000313" key="9">
    <source>
        <dbReference type="EMBL" id="SPQ92983.1"/>
    </source>
</evidence>
<evidence type="ECO:0000256" key="3">
    <source>
        <dbReference type="ARBA" id="ARBA00008435"/>
    </source>
</evidence>
<dbReference type="GO" id="GO:0005524">
    <property type="term" value="F:ATP binding"/>
    <property type="evidence" value="ECO:0007669"/>
    <property type="project" value="InterPro"/>
</dbReference>
<comment type="similarity">
    <text evidence="3">Belongs to the DEAD box helicase family. DEAH subfamily. DDX11/CHL1 sub-subfamily.</text>
</comment>
<keyword evidence="4" id="KW-0539">Nucleus</keyword>
<dbReference type="NCBIfam" id="TIGR00604">
    <property type="entry name" value="rad3"/>
    <property type="match status" value="1"/>
</dbReference>
<feature type="region of interest" description="Disordered" evidence="5">
    <location>
        <begin position="155"/>
        <end position="175"/>
    </location>
</feature>
<feature type="compositionally biased region" description="Basic and acidic residues" evidence="5">
    <location>
        <begin position="90"/>
        <end position="101"/>
    </location>
</feature>
<dbReference type="STRING" id="37360.A0A0G4IUG2"/>
<dbReference type="GO" id="GO:0003677">
    <property type="term" value="F:DNA binding"/>
    <property type="evidence" value="ECO:0007669"/>
    <property type="project" value="InterPro"/>
</dbReference>
<feature type="domain" description="ATP-dependent helicase C-terminal" evidence="7">
    <location>
        <begin position="596"/>
        <end position="741"/>
    </location>
</feature>
<evidence type="ECO:0000313" key="10">
    <source>
        <dbReference type="Proteomes" id="UP000039324"/>
    </source>
</evidence>
<protein>
    <submittedName>
        <fullName evidence="8">Uncharacterized protein</fullName>
    </submittedName>
</protein>
<feature type="domain" description="Helicase-like DEXD box c2 type" evidence="6">
    <location>
        <begin position="2"/>
        <end position="375"/>
    </location>
</feature>
<evidence type="ECO:0000256" key="2">
    <source>
        <dbReference type="ARBA" id="ARBA00004123"/>
    </source>
</evidence>
<feature type="compositionally biased region" description="Acidic residues" evidence="5">
    <location>
        <begin position="164"/>
        <end position="175"/>
    </location>
</feature>
<dbReference type="SUPFAM" id="SSF52540">
    <property type="entry name" value="P-loop containing nucleoside triphosphate hydrolases"/>
    <property type="match status" value="1"/>
</dbReference>
<reference evidence="8 10" key="1">
    <citation type="submission" date="2015-02" db="EMBL/GenBank/DDBJ databases">
        <authorList>
            <person name="Chooi Y.-H."/>
        </authorList>
    </citation>
    <scope>NUCLEOTIDE SEQUENCE [LARGE SCALE GENOMIC DNA]</scope>
    <source>
        <strain evidence="8">E3</strain>
    </source>
</reference>
<dbReference type="SMART" id="SM00488">
    <property type="entry name" value="DEXDc2"/>
    <property type="match status" value="1"/>
</dbReference>
<proteinExistence type="inferred from homology"/>
<comment type="cofactor">
    <cofactor evidence="1">
        <name>[4Fe-4S] cluster</name>
        <dbReference type="ChEBI" id="CHEBI:49883"/>
    </cofactor>
</comment>
<dbReference type="GO" id="GO:0003678">
    <property type="term" value="F:DNA helicase activity"/>
    <property type="evidence" value="ECO:0007669"/>
    <property type="project" value="InterPro"/>
</dbReference>
<comment type="subcellular location">
    <subcellularLocation>
        <location evidence="2">Nucleus</location>
    </subcellularLocation>
</comment>
<dbReference type="InterPro" id="IPR045028">
    <property type="entry name" value="DinG/Rad3-like"/>
</dbReference>
<dbReference type="AlphaFoldDB" id="A0A0G4IUG2"/>
<dbReference type="PANTHER" id="PTHR11472">
    <property type="entry name" value="DNA REPAIR DEAD HELICASE RAD3/XP-D SUBFAMILY MEMBER"/>
    <property type="match status" value="1"/>
</dbReference>
<geneLocation type="mitochondrion" evidence="9"/>
<evidence type="ECO:0000256" key="1">
    <source>
        <dbReference type="ARBA" id="ARBA00001966"/>
    </source>
</evidence>
<evidence type="ECO:0000313" key="8">
    <source>
        <dbReference type="EMBL" id="CEO98910.1"/>
    </source>
</evidence>
<dbReference type="OrthoDB" id="267079at2759"/>
<feature type="region of interest" description="Disordered" evidence="5">
    <location>
        <begin position="86"/>
        <end position="140"/>
    </location>
</feature>
<dbReference type="Gene3D" id="3.40.50.300">
    <property type="entry name" value="P-loop containing nucleotide triphosphate hydrolases"/>
    <property type="match status" value="3"/>
</dbReference>
<feature type="compositionally biased region" description="Basic residues" evidence="5">
    <location>
        <begin position="102"/>
        <end position="126"/>
    </location>
</feature>
<name>A0A0G4IUG2_PLABS</name>
<keyword evidence="9" id="KW-0496">Mitochondrion</keyword>
<dbReference type="GO" id="GO:0006139">
    <property type="term" value="P:nucleobase-containing compound metabolic process"/>
    <property type="evidence" value="ECO:0007669"/>
    <property type="project" value="InterPro"/>
</dbReference>
<dbReference type="PANTHER" id="PTHR11472:SF41">
    <property type="entry name" value="ATP-DEPENDENT DNA HELICASE DDX11-RELATED"/>
    <property type="match status" value="1"/>
</dbReference>
<dbReference type="GO" id="GO:0016818">
    <property type="term" value="F:hydrolase activity, acting on acid anhydrides, in phosphorus-containing anhydrides"/>
    <property type="evidence" value="ECO:0007669"/>
    <property type="project" value="InterPro"/>
</dbReference>
<dbReference type="CDD" id="cd18788">
    <property type="entry name" value="SF2_C_XPD"/>
    <property type="match status" value="1"/>
</dbReference>
<dbReference type="Proteomes" id="UP000290189">
    <property type="component" value="Unassembled WGS sequence"/>
</dbReference>
<dbReference type="Proteomes" id="UP000039324">
    <property type="component" value="Unassembled WGS sequence"/>
</dbReference>
<evidence type="ECO:0000313" key="11">
    <source>
        <dbReference type="Proteomes" id="UP000290189"/>
    </source>
</evidence>
<dbReference type="InterPro" id="IPR027417">
    <property type="entry name" value="P-loop_NTPase"/>
</dbReference>
<dbReference type="OMA" id="QTHQFRD"/>
<keyword evidence="10" id="KW-1185">Reference proteome</keyword>
<dbReference type="InterPro" id="IPR006554">
    <property type="entry name" value="Helicase-like_DEXD_c2"/>
</dbReference>
<dbReference type="InterPro" id="IPR006555">
    <property type="entry name" value="ATP-dep_Helicase_C"/>
</dbReference>
<sequence>MREIPFPFEPYDVQRQFMSELFDCLETGRLAMFESPTGTGKSMSIICAALHWLTTSTTVKAKDAAQTTSSAIADCPDWVKEFSAAQSAQEQEHAAQAEAARKLKRRRRIERANTRNKRRNDSRKKVASGGAADPDDEFLADWEPSTDQLCSAEQWKSRLADSGSEPDDDSDIDEDDKPVQIIYATRTHSQTRQFLHEFVRSPFGSRCSCVPLSSRQHLCTNPGVRSLPPSSINDRCIELIGSKTSSEGKQGCEFLSPSLQRLMASFALEHPSDLEDLFKKGAQLKACAYFGARRAARTAQLLVVPYPSLLSETTRETLGVNIKGNIVIIDEAHNLVEAINEMNSVSLTCQGVERCQAALEAYLKRYASRLKPSNAMYVKRVLFIAKSLARFLKRIDPSKATHVATVNDFIFDVGIDNQNLWDTSAWMDASGIVRKLIGFMDKNMEDAGKGADSSFTALAAFKSFFFSLTNANDDGRVVIMPSTSSLRYLNLNPSSSFSAVVKDARAVILAGGTMRPYSFYVDQLFPGRSVHTFSCGHVVAPDNVAAIVIGTGPTGRSLNFRFTSRSQLDTLMELGRTLVNLCSIAPAGLVCFFSSYAYEDAVFKFLDSNGFLQRIRSRKSVHREPRDAADVGSTLTRFSEAVARAGGAMLSCVVGGKMSEGINFSDDLARLVVVVGMPYANPNDAELRERMAYMDQAHWKGAGERYFETLCMRAVNQSIGRAIRHRGDYSGIVLLDERYARPTIIEQFPQWIRSRTATPKTFGEAYASLAKFYKSRAPSR</sequence>
<dbReference type="EMBL" id="OVEO01000001">
    <property type="protein sequence ID" value="SPQ92983.1"/>
    <property type="molecule type" value="Genomic_DNA"/>
</dbReference>
<dbReference type="SMART" id="SM00491">
    <property type="entry name" value="HELICc2"/>
    <property type="match status" value="1"/>
</dbReference>
<gene>
    <name evidence="8" type="ORF">PBRA_007024</name>
    <name evidence="9" type="ORF">PLBR_LOCUS198</name>
</gene>
<evidence type="ECO:0000256" key="5">
    <source>
        <dbReference type="SAM" id="MobiDB-lite"/>
    </source>
</evidence>
<accession>A0A0G4IUG2</accession>
<dbReference type="InterPro" id="IPR013020">
    <property type="entry name" value="Rad3/Chl1-like"/>
</dbReference>